<reference evidence="1 2" key="1">
    <citation type="submission" date="2024-09" db="EMBL/GenBank/DDBJ databases">
        <authorList>
            <person name="Sun Q."/>
            <person name="Mori K."/>
        </authorList>
    </citation>
    <scope>NUCLEOTIDE SEQUENCE [LARGE SCALE GENOMIC DNA]</scope>
    <source>
        <strain evidence="1 2">CECT 9424</strain>
    </source>
</reference>
<organism evidence="1 2">
    <name type="scientific">Roseovarius ramblicola</name>
    <dbReference type="NCBI Taxonomy" id="2022336"/>
    <lineage>
        <taxon>Bacteria</taxon>
        <taxon>Pseudomonadati</taxon>
        <taxon>Pseudomonadota</taxon>
        <taxon>Alphaproteobacteria</taxon>
        <taxon>Rhodobacterales</taxon>
        <taxon>Roseobacteraceae</taxon>
        <taxon>Roseovarius</taxon>
    </lineage>
</organism>
<dbReference type="InterPro" id="IPR008949">
    <property type="entry name" value="Isoprenoid_synthase_dom_sf"/>
</dbReference>
<name>A0ABV5HVE0_9RHOB</name>
<dbReference type="Pfam" id="PF00494">
    <property type="entry name" value="SQS_PSY"/>
    <property type="match status" value="1"/>
</dbReference>
<evidence type="ECO:0000313" key="1">
    <source>
        <dbReference type="EMBL" id="MFB9148390.1"/>
    </source>
</evidence>
<dbReference type="EMBL" id="JBHMEC010000002">
    <property type="protein sequence ID" value="MFB9148390.1"/>
    <property type="molecule type" value="Genomic_DNA"/>
</dbReference>
<gene>
    <name evidence="1" type="ORF">ACFFU4_01335</name>
</gene>
<dbReference type="RefSeq" id="WP_377066263.1">
    <property type="nucleotide sequence ID" value="NZ_JBHMEC010000002.1"/>
</dbReference>
<sequence>MSQGFDADLIACAEIVRRADAARFQAAMAAPVAARPVLFPIYAFNVEVARAPWVTSEPMIAEMRLQWWADALEEIRAGGVVRRHEVVTPLARVLDAGAAGLLSDLIEARRWDVERDPFEDEAEFTRYIETTSGNLIRAAVRALGPAEADVLRNAGFALGLANWFRAVPALEAAGRKPLPDGRPDAVRALAREGLSRLAKARAGRGGVSRAAAPALLPLWEAGPVLRAAARHPGSVADGTLDPAPARSRFTLMLRAMSGCW</sequence>
<accession>A0ABV5HVE0</accession>
<evidence type="ECO:0000313" key="2">
    <source>
        <dbReference type="Proteomes" id="UP001589670"/>
    </source>
</evidence>
<dbReference type="InterPro" id="IPR002060">
    <property type="entry name" value="Squ/phyt_synthse"/>
</dbReference>
<dbReference type="Gene3D" id="1.10.600.10">
    <property type="entry name" value="Farnesyl Diphosphate Synthase"/>
    <property type="match status" value="1"/>
</dbReference>
<protein>
    <submittedName>
        <fullName evidence="1">Squalene/phytoene synthase family protein</fullName>
    </submittedName>
</protein>
<keyword evidence="2" id="KW-1185">Reference proteome</keyword>
<dbReference type="SUPFAM" id="SSF48576">
    <property type="entry name" value="Terpenoid synthases"/>
    <property type="match status" value="1"/>
</dbReference>
<proteinExistence type="predicted"/>
<comment type="caution">
    <text evidence="1">The sequence shown here is derived from an EMBL/GenBank/DDBJ whole genome shotgun (WGS) entry which is preliminary data.</text>
</comment>
<dbReference type="Proteomes" id="UP001589670">
    <property type="component" value="Unassembled WGS sequence"/>
</dbReference>